<evidence type="ECO:0000256" key="1">
    <source>
        <dbReference type="ARBA" id="ARBA00010982"/>
    </source>
</evidence>
<dbReference type="Proteomes" id="UP000183263">
    <property type="component" value="Unassembled WGS sequence"/>
</dbReference>
<dbReference type="Gene3D" id="3.40.47.10">
    <property type="match status" value="2"/>
</dbReference>
<dbReference type="InterPro" id="IPR020613">
    <property type="entry name" value="Thiolase_CS"/>
</dbReference>
<dbReference type="NCBIfam" id="NF005889">
    <property type="entry name" value="PRK07850.1"/>
    <property type="match status" value="1"/>
</dbReference>
<dbReference type="Pfam" id="PF02803">
    <property type="entry name" value="Thiolase_C"/>
    <property type="match status" value="1"/>
</dbReference>
<feature type="active site" description="Acyl-thioester intermediate" evidence="4">
    <location>
        <position position="99"/>
    </location>
</feature>
<keyword evidence="2 5" id="KW-0808">Transferase</keyword>
<keyword evidence="3 5" id="KW-0012">Acyltransferase</keyword>
<evidence type="ECO:0000256" key="4">
    <source>
        <dbReference type="PIRSR" id="PIRSR000429-1"/>
    </source>
</evidence>
<dbReference type="GO" id="GO:0016747">
    <property type="term" value="F:acyltransferase activity, transferring groups other than amino-acyl groups"/>
    <property type="evidence" value="ECO:0007669"/>
    <property type="project" value="InterPro"/>
</dbReference>
<evidence type="ECO:0000256" key="3">
    <source>
        <dbReference type="ARBA" id="ARBA00023315"/>
    </source>
</evidence>
<dbReference type="PANTHER" id="PTHR43365">
    <property type="entry name" value="BLR7806 PROTEIN"/>
    <property type="match status" value="1"/>
</dbReference>
<dbReference type="PROSITE" id="PS00737">
    <property type="entry name" value="THIOLASE_2"/>
    <property type="match status" value="1"/>
</dbReference>
<reference evidence="8 9" key="1">
    <citation type="submission" date="2016-10" db="EMBL/GenBank/DDBJ databases">
        <authorList>
            <person name="de Groot N.N."/>
        </authorList>
    </citation>
    <scope>NUCLEOTIDE SEQUENCE [LARGE SCALE GENOMIC DNA]</scope>
    <source>
        <strain evidence="8 9">DSM 44892</strain>
    </source>
</reference>
<comment type="similarity">
    <text evidence="1 5">Belongs to the thiolase-like superfamily. Thiolase family.</text>
</comment>
<evidence type="ECO:0000256" key="2">
    <source>
        <dbReference type="ARBA" id="ARBA00022679"/>
    </source>
</evidence>
<evidence type="ECO:0000313" key="9">
    <source>
        <dbReference type="Proteomes" id="UP000183263"/>
    </source>
</evidence>
<name>A0A1G8QHW3_9NOCA</name>
<dbReference type="NCBIfam" id="TIGR01930">
    <property type="entry name" value="AcCoA-C-Actrans"/>
    <property type="match status" value="1"/>
</dbReference>
<organism evidence="8 9">
    <name type="scientific">Rhodococcus triatomae</name>
    <dbReference type="NCBI Taxonomy" id="300028"/>
    <lineage>
        <taxon>Bacteria</taxon>
        <taxon>Bacillati</taxon>
        <taxon>Actinomycetota</taxon>
        <taxon>Actinomycetes</taxon>
        <taxon>Mycobacteriales</taxon>
        <taxon>Nocardiaceae</taxon>
        <taxon>Rhodococcus</taxon>
    </lineage>
</organism>
<sequence>MSSRSRTEARGTTPVIVDAARTPFGKREGWVSGLHAAELLGLAQSGVLERLDLDPELVEQAIGGCVTPVGEQFGNITRTAWVHAGLPTHTGATTIDAQCGTALQAVHLVAGQIALGALEVGMACGVELMSRVPLTAKVGVGLGTPRPASWSVDMPDQYTAADRIARHRGLTREDLDAFGLRSQDRARTAWEEGRFDRQMIAVTVPREGGDTRVTRDQGLRETGMEALARLRPTADGGLHTAGTSSQISDGAAAAVLMTEDRARTLGVAPRARLLGQCVIGGDTELMLDGPVAAARKLFDRTGMKVGDVDLFEVNEAFASVPLSFAQVHGVDPGTLNVNGGAIALGHPAGATGIRLLATAVDELERRDREVAMIAICASAATTCMIVERC</sequence>
<dbReference type="InterPro" id="IPR020617">
    <property type="entry name" value="Thiolase_C"/>
</dbReference>
<dbReference type="InterPro" id="IPR016039">
    <property type="entry name" value="Thiolase-like"/>
</dbReference>
<keyword evidence="9" id="KW-1185">Reference proteome</keyword>
<evidence type="ECO:0000313" key="8">
    <source>
        <dbReference type="EMBL" id="SDJ03985.1"/>
    </source>
</evidence>
<feature type="domain" description="Thiolase C-terminal" evidence="7">
    <location>
        <begin position="269"/>
        <end position="386"/>
    </location>
</feature>
<dbReference type="InterPro" id="IPR020616">
    <property type="entry name" value="Thiolase_N"/>
</dbReference>
<dbReference type="SUPFAM" id="SSF53901">
    <property type="entry name" value="Thiolase-like"/>
    <property type="match status" value="2"/>
</dbReference>
<feature type="domain" description="Thiolase N-terminal" evidence="6">
    <location>
        <begin position="15"/>
        <end position="260"/>
    </location>
</feature>
<dbReference type="InterPro" id="IPR002155">
    <property type="entry name" value="Thiolase"/>
</dbReference>
<accession>A0A1G8QHW3</accession>
<gene>
    <name evidence="8" type="ORF">SAMN05444695_11530</name>
</gene>
<evidence type="ECO:0000259" key="7">
    <source>
        <dbReference type="Pfam" id="PF02803"/>
    </source>
</evidence>
<dbReference type="Pfam" id="PF00108">
    <property type="entry name" value="Thiolase_N"/>
    <property type="match status" value="1"/>
</dbReference>
<dbReference type="OrthoDB" id="3607666at2"/>
<feature type="active site" description="Proton acceptor" evidence="4">
    <location>
        <position position="376"/>
    </location>
</feature>
<dbReference type="EMBL" id="FNDN01000015">
    <property type="protein sequence ID" value="SDJ03985.1"/>
    <property type="molecule type" value="Genomic_DNA"/>
</dbReference>
<proteinExistence type="inferred from homology"/>
<dbReference type="PIRSF" id="PIRSF000429">
    <property type="entry name" value="Ac-CoA_Ac_transf"/>
    <property type="match status" value="1"/>
</dbReference>
<protein>
    <submittedName>
        <fullName evidence="8">Acetyl-CoA C-acetyltransferase</fullName>
    </submittedName>
</protein>
<dbReference type="CDD" id="cd00751">
    <property type="entry name" value="thiolase"/>
    <property type="match status" value="1"/>
</dbReference>
<evidence type="ECO:0000256" key="5">
    <source>
        <dbReference type="RuleBase" id="RU003557"/>
    </source>
</evidence>
<dbReference type="PANTHER" id="PTHR43365:SF1">
    <property type="entry name" value="ACETYL-COA C-ACYLTRANSFERASE"/>
    <property type="match status" value="1"/>
</dbReference>
<feature type="active site" description="Proton acceptor" evidence="4">
    <location>
        <position position="346"/>
    </location>
</feature>
<evidence type="ECO:0000259" key="6">
    <source>
        <dbReference type="Pfam" id="PF00108"/>
    </source>
</evidence>
<dbReference type="AlphaFoldDB" id="A0A1G8QHW3"/>
<dbReference type="RefSeq" id="WP_072738891.1">
    <property type="nucleotide sequence ID" value="NZ_CP048813.1"/>
</dbReference>